<dbReference type="AlphaFoldDB" id="A0A8K1GEE1"/>
<proteinExistence type="predicted"/>
<evidence type="ECO:0000256" key="1">
    <source>
        <dbReference type="SAM" id="MobiDB-lite"/>
    </source>
</evidence>
<comment type="caution">
    <text evidence="2">The sequence shown here is derived from an EMBL/GenBank/DDBJ whole genome shotgun (WGS) entry which is preliminary data.</text>
</comment>
<evidence type="ECO:0000313" key="2">
    <source>
        <dbReference type="EMBL" id="TRZ17205.1"/>
    </source>
</evidence>
<feature type="region of interest" description="Disordered" evidence="1">
    <location>
        <begin position="53"/>
        <end position="72"/>
    </location>
</feature>
<organism evidence="2 3">
    <name type="scientific">Zosterops borbonicus</name>
    <dbReference type="NCBI Taxonomy" id="364589"/>
    <lineage>
        <taxon>Eukaryota</taxon>
        <taxon>Metazoa</taxon>
        <taxon>Chordata</taxon>
        <taxon>Craniata</taxon>
        <taxon>Vertebrata</taxon>
        <taxon>Euteleostomi</taxon>
        <taxon>Archelosauria</taxon>
        <taxon>Archosauria</taxon>
        <taxon>Dinosauria</taxon>
        <taxon>Saurischia</taxon>
        <taxon>Theropoda</taxon>
        <taxon>Coelurosauria</taxon>
        <taxon>Aves</taxon>
        <taxon>Neognathae</taxon>
        <taxon>Neoaves</taxon>
        <taxon>Telluraves</taxon>
        <taxon>Australaves</taxon>
        <taxon>Passeriformes</taxon>
        <taxon>Sylvioidea</taxon>
        <taxon>Zosteropidae</taxon>
        <taxon>Zosterops</taxon>
    </lineage>
</organism>
<dbReference type="EMBL" id="SWJQ01000280">
    <property type="protein sequence ID" value="TRZ17205.1"/>
    <property type="molecule type" value="Genomic_DNA"/>
</dbReference>
<reference evidence="2" key="1">
    <citation type="submission" date="2019-04" db="EMBL/GenBank/DDBJ databases">
        <title>Genome assembly of Zosterops borbonicus 15179.</title>
        <authorList>
            <person name="Leroy T."/>
            <person name="Anselmetti Y."/>
            <person name="Tilak M.-K."/>
            <person name="Nabholz B."/>
        </authorList>
    </citation>
    <scope>NUCLEOTIDE SEQUENCE</scope>
    <source>
        <strain evidence="2">HGM_15179</strain>
        <tissue evidence="2">Muscle</tissue>
    </source>
</reference>
<name>A0A8K1GEE1_9PASS</name>
<keyword evidence="3" id="KW-1185">Reference proteome</keyword>
<feature type="non-terminal residue" evidence="2">
    <location>
        <position position="72"/>
    </location>
</feature>
<feature type="non-terminal residue" evidence="2">
    <location>
        <position position="1"/>
    </location>
</feature>
<protein>
    <submittedName>
        <fullName evidence="2">Uncharacterized protein</fullName>
    </submittedName>
</protein>
<evidence type="ECO:0000313" key="3">
    <source>
        <dbReference type="Proteomes" id="UP000796761"/>
    </source>
</evidence>
<gene>
    <name evidence="2" type="ORF">HGM15179_009897</name>
</gene>
<dbReference type="Proteomes" id="UP000796761">
    <property type="component" value="Unassembled WGS sequence"/>
</dbReference>
<sequence>TKIFIALSRGRPAEEHPCHLCHGNFRAMREISGESLPLLRAARNACHISQPRGAVPGSTKACPKPAASKTLW</sequence>
<accession>A0A8K1GEE1</accession>